<accession>A0A7W6RPT0</accession>
<sequence length="71" mass="7507">MSQTVEKRLAELGLELPEAAKSVANYLPVVASGNLILTSGQLPLANGKLIATGLVGRLTSRPQRWLPDNAP</sequence>
<gene>
    <name evidence="1" type="ORF">GGE12_004227</name>
</gene>
<dbReference type="PANTHER" id="PTHR43760">
    <property type="entry name" value="ENDORIBONUCLEASE-RELATED"/>
    <property type="match status" value="1"/>
</dbReference>
<dbReference type="Gene3D" id="3.30.1330.40">
    <property type="entry name" value="RutC-like"/>
    <property type="match status" value="1"/>
</dbReference>
<dbReference type="SUPFAM" id="SSF55298">
    <property type="entry name" value="YjgF-like"/>
    <property type="match status" value="1"/>
</dbReference>
<evidence type="ECO:0000313" key="2">
    <source>
        <dbReference type="Proteomes" id="UP000533641"/>
    </source>
</evidence>
<dbReference type="EMBL" id="JACIGM010000009">
    <property type="protein sequence ID" value="MBB4276430.1"/>
    <property type="molecule type" value="Genomic_DNA"/>
</dbReference>
<proteinExistence type="predicted"/>
<comment type="caution">
    <text evidence="1">The sequence shown here is derived from an EMBL/GenBank/DDBJ whole genome shotgun (WGS) entry which is preliminary data.</text>
</comment>
<organism evidence="1 2">
    <name type="scientific">Rhizobium mongolense</name>
    <dbReference type="NCBI Taxonomy" id="57676"/>
    <lineage>
        <taxon>Bacteria</taxon>
        <taxon>Pseudomonadati</taxon>
        <taxon>Pseudomonadota</taxon>
        <taxon>Alphaproteobacteria</taxon>
        <taxon>Hyphomicrobiales</taxon>
        <taxon>Rhizobiaceae</taxon>
        <taxon>Rhizobium/Agrobacterium group</taxon>
        <taxon>Rhizobium</taxon>
    </lineage>
</organism>
<evidence type="ECO:0000313" key="1">
    <source>
        <dbReference type="EMBL" id="MBB4276430.1"/>
    </source>
</evidence>
<dbReference type="InterPro" id="IPR013813">
    <property type="entry name" value="Endoribo_LPSP/chorism_mut-like"/>
</dbReference>
<dbReference type="InterPro" id="IPR035959">
    <property type="entry name" value="RutC-like_sf"/>
</dbReference>
<dbReference type="AlphaFoldDB" id="A0A7W6RPT0"/>
<dbReference type="Proteomes" id="UP000533641">
    <property type="component" value="Unassembled WGS sequence"/>
</dbReference>
<name>A0A7W6RPT0_9HYPH</name>
<reference evidence="1 2" key="1">
    <citation type="submission" date="2020-08" db="EMBL/GenBank/DDBJ databases">
        <title>Genomic Encyclopedia of Type Strains, Phase IV (KMG-V): Genome sequencing to study the core and pangenomes of soil and plant-associated prokaryotes.</title>
        <authorList>
            <person name="Whitman W."/>
        </authorList>
    </citation>
    <scope>NUCLEOTIDE SEQUENCE [LARGE SCALE GENOMIC DNA]</scope>
    <source>
        <strain evidence="1 2">SEMIA 402</strain>
    </source>
</reference>
<dbReference type="PANTHER" id="PTHR43760:SF1">
    <property type="entry name" value="ENDORIBONUCLEASE L-PSP_CHORISMATE MUTASE-LIKE DOMAIN-CONTAINING PROTEIN"/>
    <property type="match status" value="1"/>
</dbReference>
<protein>
    <submittedName>
        <fullName evidence="1">Enamine deaminase RidA (YjgF/YER057c/UK114 family)</fullName>
    </submittedName>
</protein>